<evidence type="ECO:0000313" key="1">
    <source>
        <dbReference type="EMBL" id="EMA09565.1"/>
    </source>
</evidence>
<dbReference type="PATRIC" id="fig|662475.6.peg.4296"/>
<accession>M0JPG9</accession>
<dbReference type="AlphaFoldDB" id="M0JPG9"/>
<dbReference type="Proteomes" id="UP000011687">
    <property type="component" value="Unassembled WGS sequence"/>
</dbReference>
<protein>
    <submittedName>
        <fullName evidence="1">Uncharacterized protein</fullName>
    </submittedName>
</protein>
<comment type="caution">
    <text evidence="1">The sequence shown here is derived from an EMBL/GenBank/DDBJ whole genome shotgun (WGS) entry which is preliminary data.</text>
</comment>
<keyword evidence="2" id="KW-1185">Reference proteome</keyword>
<name>M0JPG9_9EURY</name>
<gene>
    <name evidence="1" type="ORF">C435_21954</name>
</gene>
<sequence>MIQRGSFSLYLSIDQGWQQAAGLDIDDTCRLEIENVGESSLAVALYIDEDYSTVADPPGQFDIEPVDIQTGVQWCLPADVRREFGISEEFAYSAEYHGDGEIYYELKSPTVRDDRLLA</sequence>
<organism evidence="1 2">
    <name type="scientific">Haloarcula marismortui ATCC 33799</name>
    <dbReference type="NCBI Taxonomy" id="662475"/>
    <lineage>
        <taxon>Archaea</taxon>
        <taxon>Methanobacteriati</taxon>
        <taxon>Methanobacteriota</taxon>
        <taxon>Stenosarchaea group</taxon>
        <taxon>Halobacteria</taxon>
        <taxon>Halobacteriales</taxon>
        <taxon>Haloarculaceae</taxon>
        <taxon>Haloarcula</taxon>
    </lineage>
</organism>
<proteinExistence type="predicted"/>
<reference evidence="1 2" key="1">
    <citation type="journal article" date="2014" name="PLoS Genet.">
        <title>Phylogenetically driven sequencing of extremely halophilic archaea reveals strategies for static and dynamic osmo-response.</title>
        <authorList>
            <person name="Becker E.A."/>
            <person name="Seitzer P.M."/>
            <person name="Tritt A."/>
            <person name="Larsen D."/>
            <person name="Krusor M."/>
            <person name="Yao A.I."/>
            <person name="Wu D."/>
            <person name="Madern D."/>
            <person name="Eisen J.A."/>
            <person name="Darling A.E."/>
            <person name="Facciotti M.T."/>
        </authorList>
    </citation>
    <scope>NUCLEOTIDE SEQUENCE [LARGE SCALE GENOMIC DNA]</scope>
    <source>
        <strain evidence="1 2">ATCC 33799</strain>
    </source>
</reference>
<dbReference type="EMBL" id="AOLS01000126">
    <property type="protein sequence ID" value="EMA09565.1"/>
    <property type="molecule type" value="Genomic_DNA"/>
</dbReference>
<evidence type="ECO:0000313" key="2">
    <source>
        <dbReference type="Proteomes" id="UP000011687"/>
    </source>
</evidence>